<protein>
    <recommendedName>
        <fullName evidence="2">DEAD/DEAH box helicase domain-containing protein</fullName>
    </recommendedName>
</protein>
<feature type="non-terminal residue" evidence="1">
    <location>
        <position position="89"/>
    </location>
</feature>
<dbReference type="InterPro" id="IPR027417">
    <property type="entry name" value="P-loop_NTPase"/>
</dbReference>
<evidence type="ECO:0008006" key="2">
    <source>
        <dbReference type="Google" id="ProtNLM"/>
    </source>
</evidence>
<name>X0T1I6_9ZZZZ</name>
<organism evidence="1">
    <name type="scientific">marine sediment metagenome</name>
    <dbReference type="NCBI Taxonomy" id="412755"/>
    <lineage>
        <taxon>unclassified sequences</taxon>
        <taxon>metagenomes</taxon>
        <taxon>ecological metagenomes</taxon>
    </lineage>
</organism>
<accession>X0T1I6</accession>
<dbReference type="AlphaFoldDB" id="X0T1I6"/>
<proteinExistence type="predicted"/>
<dbReference type="SUPFAM" id="SSF52540">
    <property type="entry name" value="P-loop containing nucleoside triphosphate hydrolases"/>
    <property type="match status" value="1"/>
</dbReference>
<evidence type="ECO:0000313" key="1">
    <source>
        <dbReference type="EMBL" id="GAF87338.1"/>
    </source>
</evidence>
<comment type="caution">
    <text evidence="1">The sequence shown here is derived from an EMBL/GenBank/DDBJ whole genome shotgun (WGS) entry which is preliminary data.</text>
</comment>
<reference evidence="1" key="1">
    <citation type="journal article" date="2014" name="Front. Microbiol.">
        <title>High frequency of phylogenetically diverse reductive dehalogenase-homologous genes in deep subseafloor sedimentary metagenomes.</title>
        <authorList>
            <person name="Kawai M."/>
            <person name="Futagami T."/>
            <person name="Toyoda A."/>
            <person name="Takaki Y."/>
            <person name="Nishi S."/>
            <person name="Hori S."/>
            <person name="Arai W."/>
            <person name="Tsubouchi T."/>
            <person name="Morono Y."/>
            <person name="Uchiyama I."/>
            <person name="Ito T."/>
            <person name="Fujiyama A."/>
            <person name="Inagaki F."/>
            <person name="Takami H."/>
        </authorList>
    </citation>
    <scope>NUCLEOTIDE SEQUENCE</scope>
    <source>
        <strain evidence="1">Expedition CK06-06</strain>
    </source>
</reference>
<dbReference type="Gene3D" id="3.40.50.300">
    <property type="entry name" value="P-loop containing nucleotide triphosphate hydrolases"/>
    <property type="match status" value="1"/>
</dbReference>
<gene>
    <name evidence="1" type="ORF">S01H1_30981</name>
</gene>
<dbReference type="EMBL" id="BARS01019096">
    <property type="protein sequence ID" value="GAF87338.1"/>
    <property type="molecule type" value="Genomic_DNA"/>
</dbReference>
<sequence length="89" mass="9622">MPNLIDVTYAQTGESTSTNNVGMRAMQARAYEAKNKQYLLIKAPPASGKSRALMFIALDKLYNQGVKKAIVAVPERSIGGSFSSEPLSE</sequence>